<gene>
    <name evidence="2" type="ORF">WDU99_00665</name>
</gene>
<evidence type="ECO:0000259" key="1">
    <source>
        <dbReference type="Pfam" id="PF04993"/>
    </source>
</evidence>
<dbReference type="RefSeq" id="WP_337330508.1">
    <property type="nucleotide sequence ID" value="NZ_JBBDGM010000001.1"/>
</dbReference>
<proteinExistence type="predicted"/>
<reference evidence="2 3" key="1">
    <citation type="submission" date="2024-02" db="EMBL/GenBank/DDBJ databases">
        <authorList>
            <person name="Saticioglu I.B."/>
        </authorList>
    </citation>
    <scope>NUCLEOTIDE SEQUENCE [LARGE SCALE GENOMIC DNA]</scope>
    <source>
        <strain evidence="2 3">Mu-80</strain>
    </source>
</reference>
<keyword evidence="3" id="KW-1185">Reference proteome</keyword>
<evidence type="ECO:0000313" key="2">
    <source>
        <dbReference type="EMBL" id="MEJ1086826.1"/>
    </source>
</evidence>
<protein>
    <submittedName>
        <fullName evidence="2">TfoX/Sxy family protein</fullName>
    </submittedName>
</protein>
<dbReference type="EMBL" id="JBBDGM010000001">
    <property type="protein sequence ID" value="MEJ1086826.1"/>
    <property type="molecule type" value="Genomic_DNA"/>
</dbReference>
<name>A0ABU8L679_9MICO</name>
<dbReference type="InterPro" id="IPR007076">
    <property type="entry name" value="TfoX_N"/>
</dbReference>
<evidence type="ECO:0000313" key="3">
    <source>
        <dbReference type="Proteomes" id="UP001371224"/>
    </source>
</evidence>
<dbReference type="SUPFAM" id="SSF159894">
    <property type="entry name" value="YgaC/TfoX-N like"/>
    <property type="match status" value="1"/>
</dbReference>
<comment type="caution">
    <text evidence="2">The sequence shown here is derived from an EMBL/GenBank/DDBJ whole genome shotgun (WGS) entry which is preliminary data.</text>
</comment>
<dbReference type="Gene3D" id="3.30.1460.30">
    <property type="entry name" value="YgaC/TfoX-N like chaperone"/>
    <property type="match status" value="1"/>
</dbReference>
<accession>A0ABU8L679</accession>
<dbReference type="Pfam" id="PF04993">
    <property type="entry name" value="TfoX_N"/>
    <property type="match status" value="1"/>
</dbReference>
<sequence>MDAAGLDLADRVRALLASEPTLEEKRMFGTRAFLVNGRILVGARGGGTLLVRLTDEHGAARLTEPGVQIAVMGARPMGTRWLDVDAEVIADDDALMAWLDAAREDNDEIGD</sequence>
<feature type="domain" description="TfoX N-terminal" evidence="1">
    <location>
        <begin position="15"/>
        <end position="102"/>
    </location>
</feature>
<organism evidence="2 3">
    <name type="scientific">Microbacterium bandirmense</name>
    <dbReference type="NCBI Taxonomy" id="3122050"/>
    <lineage>
        <taxon>Bacteria</taxon>
        <taxon>Bacillati</taxon>
        <taxon>Actinomycetota</taxon>
        <taxon>Actinomycetes</taxon>
        <taxon>Micrococcales</taxon>
        <taxon>Microbacteriaceae</taxon>
        <taxon>Microbacterium</taxon>
    </lineage>
</organism>
<dbReference type="Proteomes" id="UP001371224">
    <property type="component" value="Unassembled WGS sequence"/>
</dbReference>